<dbReference type="SUPFAM" id="SSF118196">
    <property type="entry name" value="YaeB-like"/>
    <property type="match status" value="1"/>
</dbReference>
<evidence type="ECO:0000313" key="7">
    <source>
        <dbReference type="Proteomes" id="UP000007797"/>
    </source>
</evidence>
<evidence type="ECO:0000313" key="6">
    <source>
        <dbReference type="EMBL" id="EGG14628.1"/>
    </source>
</evidence>
<dbReference type="InterPro" id="IPR036414">
    <property type="entry name" value="YaeB_N_sf"/>
</dbReference>
<dbReference type="KEGG" id="dfa:DFA_10886"/>
<accession>F4QBP0</accession>
<dbReference type="CDD" id="cd09281">
    <property type="entry name" value="UPF0066"/>
    <property type="match status" value="1"/>
</dbReference>
<dbReference type="InterPro" id="IPR040372">
    <property type="entry name" value="YaeB-like"/>
</dbReference>
<evidence type="ECO:0000259" key="5">
    <source>
        <dbReference type="PROSITE" id="PS51668"/>
    </source>
</evidence>
<name>F4QBP0_CACFS</name>
<dbReference type="EMBL" id="GL883028">
    <property type="protein sequence ID" value="EGG14628.1"/>
    <property type="molecule type" value="Genomic_DNA"/>
</dbReference>
<feature type="region of interest" description="Disordered" evidence="4">
    <location>
        <begin position="300"/>
        <end position="324"/>
    </location>
</feature>
<dbReference type="Proteomes" id="UP000007797">
    <property type="component" value="Unassembled WGS sequence"/>
</dbReference>
<dbReference type="GeneID" id="14866598"/>
<dbReference type="OrthoDB" id="4882at2759"/>
<dbReference type="PANTHER" id="PTHR12818:SF5">
    <property type="entry name" value="TSAA-LIKE DOMAIN-CONTAINING PROTEIN"/>
    <property type="match status" value="1"/>
</dbReference>
<dbReference type="InterPro" id="IPR023370">
    <property type="entry name" value="TrmO-like_N"/>
</dbReference>
<dbReference type="NCBIfam" id="TIGR00104">
    <property type="entry name" value="tRNA_TsaA"/>
    <property type="match status" value="1"/>
</dbReference>
<comment type="similarity">
    <text evidence="2">Belongs to the tRNA methyltransferase O family.</text>
</comment>
<dbReference type="OMA" id="LIFIFHE"/>
<keyword evidence="3" id="KW-0175">Coiled coil</keyword>
<dbReference type="PROSITE" id="PS51668">
    <property type="entry name" value="TSAA_2"/>
    <property type="match status" value="1"/>
</dbReference>
<organism evidence="6 7">
    <name type="scientific">Cavenderia fasciculata</name>
    <name type="common">Slime mold</name>
    <name type="synonym">Dictyostelium fasciculatum</name>
    <dbReference type="NCBI Taxonomy" id="261658"/>
    <lineage>
        <taxon>Eukaryota</taxon>
        <taxon>Amoebozoa</taxon>
        <taxon>Evosea</taxon>
        <taxon>Eumycetozoa</taxon>
        <taxon>Dictyostelia</taxon>
        <taxon>Acytosteliales</taxon>
        <taxon>Cavenderiaceae</taxon>
        <taxon>Cavenderia</taxon>
    </lineage>
</organism>
<gene>
    <name evidence="6" type="ORF">DFA_10886</name>
</gene>
<proteinExistence type="inferred from homology"/>
<feature type="compositionally biased region" description="Low complexity" evidence="4">
    <location>
        <begin position="376"/>
        <end position="409"/>
    </location>
</feature>
<dbReference type="Gene3D" id="3.30.2310.10">
    <property type="entry name" value="YaeB-like"/>
    <property type="match status" value="1"/>
</dbReference>
<dbReference type="Pfam" id="PF01980">
    <property type="entry name" value="TrmO_N"/>
    <property type="match status" value="1"/>
</dbReference>
<dbReference type="Gene3D" id="2.40.30.70">
    <property type="entry name" value="YaeB-like"/>
    <property type="match status" value="1"/>
</dbReference>
<dbReference type="FunFam" id="2.40.30.70:FF:000003">
    <property type="entry name" value="tRNA (Adenine(37)-N6)-methyltransferase isoform A"/>
    <property type="match status" value="1"/>
</dbReference>
<sequence length="419" mass="47431">MELKEKLTLIATPALALTAASIASYYIASLKKKIDILNKKAEKEREDKVQAQKICEEQRKGRTRAEIELRRVVNSLKEDRENSNTERPPDYPPIGFLESVYRERNGTPRQGLVVTKGRAILRLRTNINPVHALEGLEQYSHVWLIFVFHENTNTLRSVRQDRPGSNVKAKVSPPRLDGVKVGLFSTRSPHRPNAIGLSAAKIDKIEGNALHLSGIDLIDGTPILDVKPYLQMYDSIPEAINPSWISDFVPLEDVVISKEADQQLAELVKRKVLKFYNNFDDVRTAICQVLIEDIRSIRKRKSDKEREKGEKADDQEQQEEAGPEQHRFCLDTINVCFTVENQKAYVSKIELDQVLFDQQKNIYQPSGIYKGEKKSSINNNNNNQNNQNNNTTPTSTSPSSSSDTSSPPIIMNQQSPLDL</sequence>
<keyword evidence="1" id="KW-0949">S-adenosyl-L-methionine</keyword>
<dbReference type="RefSeq" id="XP_004351136.1">
    <property type="nucleotide sequence ID" value="XM_004351084.1"/>
</dbReference>
<feature type="coiled-coil region" evidence="3">
    <location>
        <begin position="27"/>
        <end position="54"/>
    </location>
</feature>
<evidence type="ECO:0000256" key="1">
    <source>
        <dbReference type="ARBA" id="ARBA00022691"/>
    </source>
</evidence>
<feature type="region of interest" description="Disordered" evidence="4">
    <location>
        <begin position="371"/>
        <end position="419"/>
    </location>
</feature>
<dbReference type="InterPro" id="IPR036413">
    <property type="entry name" value="YaeB-like_sf"/>
</dbReference>
<keyword evidence="7" id="KW-1185">Reference proteome</keyword>
<dbReference type="AlphaFoldDB" id="F4QBP0"/>
<evidence type="ECO:0000256" key="3">
    <source>
        <dbReference type="SAM" id="Coils"/>
    </source>
</evidence>
<feature type="domain" description="TsaA-like" evidence="5">
    <location>
        <begin position="91"/>
        <end position="238"/>
    </location>
</feature>
<feature type="compositionally biased region" description="Basic and acidic residues" evidence="4">
    <location>
        <begin position="300"/>
        <end position="314"/>
    </location>
</feature>
<reference evidence="7" key="1">
    <citation type="journal article" date="2011" name="Genome Res.">
        <title>Phylogeny-wide analysis of social amoeba genomes highlights ancient origins for complex intercellular communication.</title>
        <authorList>
            <person name="Heidel A.J."/>
            <person name="Lawal H.M."/>
            <person name="Felder M."/>
            <person name="Schilde C."/>
            <person name="Helps N.R."/>
            <person name="Tunggal B."/>
            <person name="Rivero F."/>
            <person name="John U."/>
            <person name="Schleicher M."/>
            <person name="Eichinger L."/>
            <person name="Platzer M."/>
            <person name="Noegel A.A."/>
            <person name="Schaap P."/>
            <person name="Gloeckner G."/>
        </authorList>
    </citation>
    <scope>NUCLEOTIDE SEQUENCE [LARGE SCALE GENOMIC DNA]</scope>
    <source>
        <strain evidence="7">SH3</strain>
    </source>
</reference>
<dbReference type="PANTHER" id="PTHR12818">
    <property type="entry name" value="TRNA (ADENINE(37)-N6)-METHYLTRANSFERASE"/>
    <property type="match status" value="1"/>
</dbReference>
<evidence type="ECO:0000256" key="4">
    <source>
        <dbReference type="SAM" id="MobiDB-lite"/>
    </source>
</evidence>
<evidence type="ECO:0000256" key="2">
    <source>
        <dbReference type="ARBA" id="ARBA00033753"/>
    </source>
</evidence>
<protein>
    <recommendedName>
        <fullName evidence="5">TsaA-like domain-containing protein</fullName>
    </recommendedName>
</protein>